<feature type="compositionally biased region" description="Basic and acidic residues" evidence="3">
    <location>
        <begin position="107"/>
        <end position="123"/>
    </location>
</feature>
<evidence type="ECO:0000256" key="3">
    <source>
        <dbReference type="SAM" id="MobiDB-lite"/>
    </source>
</evidence>
<comment type="caution">
    <text evidence="5">The sequence shown here is derived from an EMBL/GenBank/DDBJ whole genome shotgun (WGS) entry which is preliminary data.</text>
</comment>
<dbReference type="EMBL" id="REGN01002563">
    <property type="protein sequence ID" value="RNA27289.1"/>
    <property type="molecule type" value="Genomic_DNA"/>
</dbReference>
<organism evidence="5 6">
    <name type="scientific">Brachionus plicatilis</name>
    <name type="common">Marine rotifer</name>
    <name type="synonym">Brachionus muelleri</name>
    <dbReference type="NCBI Taxonomy" id="10195"/>
    <lineage>
        <taxon>Eukaryota</taxon>
        <taxon>Metazoa</taxon>
        <taxon>Spiralia</taxon>
        <taxon>Gnathifera</taxon>
        <taxon>Rotifera</taxon>
        <taxon>Eurotatoria</taxon>
        <taxon>Monogononta</taxon>
        <taxon>Pseudotrocha</taxon>
        <taxon>Ploima</taxon>
        <taxon>Brachionidae</taxon>
        <taxon>Brachionus</taxon>
    </lineage>
</organism>
<dbReference type="PANTHER" id="PTHR10252:SF5">
    <property type="entry name" value="DR1-ASSOCIATED COREPRESSOR"/>
    <property type="match status" value="1"/>
</dbReference>
<evidence type="ECO:0000256" key="2">
    <source>
        <dbReference type="ARBA" id="ARBA00023242"/>
    </source>
</evidence>
<reference evidence="5 6" key="1">
    <citation type="journal article" date="2018" name="Sci. Rep.">
        <title>Genomic signatures of local adaptation to the degree of environmental predictability in rotifers.</title>
        <authorList>
            <person name="Franch-Gras L."/>
            <person name="Hahn C."/>
            <person name="Garcia-Roger E.M."/>
            <person name="Carmona M.J."/>
            <person name="Serra M."/>
            <person name="Gomez A."/>
        </authorList>
    </citation>
    <scope>NUCLEOTIDE SEQUENCE [LARGE SCALE GENOMIC DNA]</scope>
    <source>
        <strain evidence="5">HYR1</strain>
    </source>
</reference>
<dbReference type="Proteomes" id="UP000276133">
    <property type="component" value="Unassembled WGS sequence"/>
</dbReference>
<evidence type="ECO:0000313" key="5">
    <source>
        <dbReference type="EMBL" id="RNA27289.1"/>
    </source>
</evidence>
<dbReference type="InterPro" id="IPR009072">
    <property type="entry name" value="Histone-fold"/>
</dbReference>
<feature type="compositionally biased region" description="Acidic residues" evidence="3">
    <location>
        <begin position="124"/>
        <end position="133"/>
    </location>
</feature>
<evidence type="ECO:0000313" key="6">
    <source>
        <dbReference type="Proteomes" id="UP000276133"/>
    </source>
</evidence>
<dbReference type="GO" id="GO:0017054">
    <property type="term" value="C:negative cofactor 2 complex"/>
    <property type="evidence" value="ECO:0007669"/>
    <property type="project" value="TreeGrafter"/>
</dbReference>
<feature type="region of interest" description="Disordered" evidence="3">
    <location>
        <begin position="93"/>
        <end position="133"/>
    </location>
</feature>
<dbReference type="GO" id="GO:0016251">
    <property type="term" value="F:RNA polymerase II general transcription initiation factor activity"/>
    <property type="evidence" value="ECO:0007669"/>
    <property type="project" value="TreeGrafter"/>
</dbReference>
<dbReference type="GO" id="GO:0046982">
    <property type="term" value="F:protein heterodimerization activity"/>
    <property type="evidence" value="ECO:0007669"/>
    <property type="project" value="InterPro"/>
</dbReference>
<sequence>MPYKKRLIARFPPARIKKIMQMDDDVGKVSSQVPVMVSRALERFLEYIMLSSAEITTSKDAKTLTSQHILQVITNDPRLNFLKEAALKSCQMANGNQPNEAGASFSSKKEPKCTSRENTKQSEENDDESEDYE</sequence>
<evidence type="ECO:0000259" key="4">
    <source>
        <dbReference type="Pfam" id="PF00808"/>
    </source>
</evidence>
<keyword evidence="6" id="KW-1185">Reference proteome</keyword>
<dbReference type="AlphaFoldDB" id="A0A3M7RUZ2"/>
<evidence type="ECO:0000256" key="1">
    <source>
        <dbReference type="ARBA" id="ARBA00004123"/>
    </source>
</evidence>
<dbReference type="PANTHER" id="PTHR10252">
    <property type="entry name" value="HISTONE-LIKE TRANSCRIPTION FACTOR CCAAT-RELATED"/>
    <property type="match status" value="1"/>
</dbReference>
<proteinExistence type="predicted"/>
<dbReference type="Gene3D" id="1.10.20.10">
    <property type="entry name" value="Histone, subunit A"/>
    <property type="match status" value="1"/>
</dbReference>
<dbReference type="CDD" id="cd22906">
    <property type="entry name" value="HFD_DRAP1"/>
    <property type="match status" value="1"/>
</dbReference>
<dbReference type="STRING" id="10195.A0A3M7RUZ2"/>
<dbReference type="OrthoDB" id="653904at2759"/>
<dbReference type="InterPro" id="IPR003958">
    <property type="entry name" value="CBFA_NFYB_domain"/>
</dbReference>
<protein>
    <submittedName>
        <fullName evidence="5">Dr1-associated corepressor-like</fullName>
    </submittedName>
</protein>
<accession>A0A3M7RUZ2</accession>
<name>A0A3M7RUZ2_BRAPC</name>
<keyword evidence="2" id="KW-0539">Nucleus</keyword>
<dbReference type="InterPro" id="IPR050568">
    <property type="entry name" value="Transcr_DNA_Rep_Reg"/>
</dbReference>
<dbReference type="SUPFAM" id="SSF47113">
    <property type="entry name" value="Histone-fold"/>
    <property type="match status" value="1"/>
</dbReference>
<gene>
    <name evidence="5" type="ORF">BpHYR1_034278</name>
</gene>
<comment type="subcellular location">
    <subcellularLocation>
        <location evidence="1">Nucleus</location>
    </subcellularLocation>
</comment>
<dbReference type="Pfam" id="PF00808">
    <property type="entry name" value="CBFD_NFYB_HMF"/>
    <property type="match status" value="1"/>
</dbReference>
<feature type="domain" description="Transcription factor CBF/NF-Y/archaeal histone" evidence="4">
    <location>
        <begin position="9"/>
        <end position="73"/>
    </location>
</feature>
<dbReference type="GO" id="GO:0001046">
    <property type="term" value="F:core promoter sequence-specific DNA binding"/>
    <property type="evidence" value="ECO:0007669"/>
    <property type="project" value="TreeGrafter"/>
</dbReference>